<dbReference type="Proteomes" id="UP001149090">
    <property type="component" value="Unassembled WGS sequence"/>
</dbReference>
<dbReference type="OMA" id="DISCKKQ"/>
<feature type="compositionally biased region" description="Polar residues" evidence="2">
    <location>
        <begin position="123"/>
        <end position="135"/>
    </location>
</feature>
<feature type="compositionally biased region" description="Basic and acidic residues" evidence="2">
    <location>
        <begin position="88"/>
        <end position="105"/>
    </location>
</feature>
<keyword evidence="4" id="KW-1185">Reference proteome</keyword>
<reference evidence="3" key="1">
    <citation type="submission" date="2022-10" db="EMBL/GenBank/DDBJ databases">
        <title>Novel sulphate-reducing endosymbionts in the free-living metamonad Anaeramoeba.</title>
        <authorList>
            <person name="Jerlstrom-Hultqvist J."/>
            <person name="Cepicka I."/>
            <person name="Gallot-Lavallee L."/>
            <person name="Salas-Leiva D."/>
            <person name="Curtis B.A."/>
            <person name="Zahonova K."/>
            <person name="Pipaliya S."/>
            <person name="Dacks J."/>
            <person name="Roger A.J."/>
        </authorList>
    </citation>
    <scope>NUCLEOTIDE SEQUENCE</scope>
    <source>
        <strain evidence="3">BMAN</strain>
    </source>
</reference>
<feature type="compositionally biased region" description="Basic residues" evidence="2">
    <location>
        <begin position="140"/>
        <end position="157"/>
    </location>
</feature>
<feature type="compositionally biased region" description="Basic and acidic residues" evidence="2">
    <location>
        <begin position="11"/>
        <end position="20"/>
    </location>
</feature>
<name>A0A9Q0RBR5_ANAIG</name>
<dbReference type="AlphaFoldDB" id="A0A9Q0RBR5"/>
<comment type="caution">
    <text evidence="3">The sequence shown here is derived from an EMBL/GenBank/DDBJ whole genome shotgun (WGS) entry which is preliminary data.</text>
</comment>
<keyword evidence="1" id="KW-0175">Coiled coil</keyword>
<feature type="compositionally biased region" description="Low complexity" evidence="2">
    <location>
        <begin position="106"/>
        <end position="122"/>
    </location>
</feature>
<evidence type="ECO:0000313" key="3">
    <source>
        <dbReference type="EMBL" id="KAJ5074516.1"/>
    </source>
</evidence>
<feature type="compositionally biased region" description="Basic and acidic residues" evidence="2">
    <location>
        <begin position="158"/>
        <end position="168"/>
    </location>
</feature>
<protein>
    <submittedName>
        <fullName evidence="3">A-type inclusion protein</fullName>
    </submittedName>
</protein>
<feature type="compositionally biased region" description="Basic and acidic residues" evidence="2">
    <location>
        <begin position="240"/>
        <end position="273"/>
    </location>
</feature>
<proteinExistence type="predicted"/>
<evidence type="ECO:0000313" key="4">
    <source>
        <dbReference type="Proteomes" id="UP001149090"/>
    </source>
</evidence>
<feature type="coiled-coil region" evidence="1">
    <location>
        <begin position="303"/>
        <end position="669"/>
    </location>
</feature>
<feature type="compositionally biased region" description="Polar residues" evidence="2">
    <location>
        <begin position="62"/>
        <end position="79"/>
    </location>
</feature>
<sequence length="1100" mass="130699">MFRKIFGRKKKDQEKPKQDNPKTSGENNKVSKEEPQPQPQAKDMFSGLSMNPQPITPKEPIQTFSTVQNQPNQTRSSFDFLNKTPNKKQNEFQTKNKNENQEKSQEFQSSFSFISSPSKIKTYSTTSESDTPNTQERTRHPIKKSVTKRRHKHKKSPNKTELKEEKNITEQQKSQNLFNMLDIKDESKMEFFQLLQKDMNQTEQKQEPKQEDKTKQKESVDKEQKSADASQEEDDQSIESENKKEQITTTKLEQKNSKDEVKAKQQQKQKEFSIPEPQIHTTKEIEDISSKFAILNTIKTKQQNLIQNQIEIFEEQKKLIQEENQANIYLETNTKLIEELFSKDEFEKIENIQKENENLKQKIKNIRKKDIGNQKKISQSENEKIQQIREEIEIHHKKIQDLTQLRYTKEDQLSEFENASKKVLERLENNMELQKDETNRFKKQLDVDVANLEKLRENLEKKVQNETNELQQKKDEVSNDIKELEENIHTNQETHKEKIAQKQQLETDLQSLNSKLKQIQVEFQDEQKEIEKQKAKLEEQINILKEKEEEYKQLEELNENKKQEISQNKKRFEKELENLEKTIEEFEENFQKMKEISKESEENQKKQKEEILEEMDFYEKQINLEESIALTDQKIEQLTSQFLIANNEVSKIESEIKAEKSSISELETSKQIAINGRNFSQAKEIYTKIQQLQKNCDDLATLLDKNSLQQEQYRQNIEKEKKNQQDLVQQFNSFIMTQNTERKSILEKRISIISEKLKDQNQLNTLDKEILSLKIQVFQSEMQISEPITELKDFSNSILKDNQDDIVESLFLTQDPFLLSGPFMDNLEFFKENDKKLVDFNINEKKNNNNNNNFDNTFNGYIYGSNNYDDQNLFYDGKIENEIPYIPSYNSTESDFLDNSIRFLEEYSIKQHLEKNPETKFILSQKDSENEQKEQTQETNFETILNSIKNISSKIVTGKKNTKKNQRKEERIRKLLEKIIDEETQKFFQAHSRFGERLDKMAELKPELMIGWKKFTFQDFRKTKIPPKKVEISEDIVFFIALCLIDPNSPNFLKDLKSKEKTTRRGLSRFLTKTMEMKNLKLYNHGYMIWGRKNQNPYKY</sequence>
<feature type="compositionally biased region" description="Basic and acidic residues" evidence="2">
    <location>
        <begin position="204"/>
        <end position="226"/>
    </location>
</feature>
<feature type="coiled-coil region" evidence="1">
    <location>
        <begin position="703"/>
        <end position="730"/>
    </location>
</feature>
<evidence type="ECO:0000256" key="1">
    <source>
        <dbReference type="SAM" id="Coils"/>
    </source>
</evidence>
<gene>
    <name evidence="3" type="ORF">M0811_01147</name>
</gene>
<feature type="region of interest" description="Disordered" evidence="2">
    <location>
        <begin position="1"/>
        <end position="282"/>
    </location>
</feature>
<evidence type="ECO:0000256" key="2">
    <source>
        <dbReference type="SAM" id="MobiDB-lite"/>
    </source>
</evidence>
<dbReference type="EMBL" id="JAPDFW010000070">
    <property type="protein sequence ID" value="KAJ5074516.1"/>
    <property type="molecule type" value="Genomic_DNA"/>
</dbReference>
<feature type="compositionally biased region" description="Polar residues" evidence="2">
    <location>
        <begin position="169"/>
        <end position="178"/>
    </location>
</feature>
<accession>A0A9Q0RBR5</accession>
<organism evidence="3 4">
    <name type="scientific">Anaeramoeba ignava</name>
    <name type="common">Anaerobic marine amoeba</name>
    <dbReference type="NCBI Taxonomy" id="1746090"/>
    <lineage>
        <taxon>Eukaryota</taxon>
        <taxon>Metamonada</taxon>
        <taxon>Anaeramoebidae</taxon>
        <taxon>Anaeramoeba</taxon>
    </lineage>
</organism>
<feature type="compositionally biased region" description="Basic residues" evidence="2">
    <location>
        <begin position="1"/>
        <end position="10"/>
    </location>
</feature>